<sequence>MNSKDFNNDAEREGAADSTSAQGSAQTSSGFQGSAQSGQSAYGQNGQSAYGQAGTAQGRPGQTFQGTGYQAPGHQGPGYHSNPGTYGQSGMDRFFNSIRAMNLYRAQPRVLGGVCSGISQRYGIDMTLVRILFIVAALLGFGGFLYALAWAFLPEVEDGRIHVEQALHGDFTGGLAGAIVLALFSGAPASVSLGFLPILPSFFGNSTLIGIAAVVAVLLIANSRRNSQNYSGYPYGPGGYDGGAGYGPDGGNGGGTDGGYGNNGVGSENYDPNGAYASTRGYDGGVGHGPNGTYNGNYGPNSAYNGGEGQQVFSAPPVGSNGKPIPRWQGNYNAGGPRPNYQPYQRKNWVPGPGSMLSLITLGLLVMCAIPMVLEQSLRSLVISAALAAGVMGLALAVCAVRGRHGGWISVMAVFSLIFGFMPIAAITSAAPQSALDIDWQNVRVDKSNYNYMVPSIPNFVGETTLDLTQAPAGENRTITVNSFVGQLTIKTAYGQSVRIEMDHSKGVEAATLSAYSPWQVSENGVVHTLQPTNTYNSIDGDDSDDFDDDASTPTPRNWVTASPSTAATSPSGTAVASPSTAVATPSGTASATPGSAVASPGATASSNGDNGSGAGSSANNGTNSGSSRPFAMYYYEKSTVNGWPSGSGSKLIFSSPASVQSANAKGANAHSSKGTITVKVGQAVGQVRTIESAPTSN</sequence>
<keyword evidence="5" id="KW-1185">Reference proteome</keyword>
<dbReference type="Pfam" id="PF04024">
    <property type="entry name" value="PspC"/>
    <property type="match status" value="1"/>
</dbReference>
<keyword evidence="2" id="KW-0812">Transmembrane</keyword>
<feature type="transmembrane region" description="Helical" evidence="2">
    <location>
        <begin position="380"/>
        <end position="401"/>
    </location>
</feature>
<organism evidence="4 5">
    <name type="scientific">Actinomyces graevenitzii C83</name>
    <dbReference type="NCBI Taxonomy" id="435830"/>
    <lineage>
        <taxon>Bacteria</taxon>
        <taxon>Bacillati</taxon>
        <taxon>Actinomycetota</taxon>
        <taxon>Actinomycetes</taxon>
        <taxon>Actinomycetales</taxon>
        <taxon>Actinomycetaceae</taxon>
        <taxon>Actinomyces</taxon>
    </lineage>
</organism>
<feature type="region of interest" description="Disordered" evidence="1">
    <location>
        <begin position="298"/>
        <end position="337"/>
    </location>
</feature>
<feature type="domain" description="Phage shock protein PspC N-terminal" evidence="3">
    <location>
        <begin position="102"/>
        <end position="155"/>
    </location>
</feature>
<gene>
    <name evidence="4" type="ORF">HMPREF0045_01674</name>
</gene>
<feature type="compositionally biased region" description="Low complexity" evidence="1">
    <location>
        <begin position="560"/>
        <end position="627"/>
    </location>
</feature>
<feature type="transmembrane region" description="Helical" evidence="2">
    <location>
        <begin position="131"/>
        <end position="153"/>
    </location>
</feature>
<accession>G9PHE6</accession>
<feature type="compositionally biased region" description="Basic and acidic residues" evidence="1">
    <location>
        <begin position="1"/>
        <end position="15"/>
    </location>
</feature>
<feature type="transmembrane region" description="Helical" evidence="2">
    <location>
        <begin position="408"/>
        <end position="427"/>
    </location>
</feature>
<dbReference type="STRING" id="435830.HMPREF0045_01674"/>
<comment type="caution">
    <text evidence="4">The sequence shown here is derived from an EMBL/GenBank/DDBJ whole genome shotgun (WGS) entry which is preliminary data.</text>
</comment>
<reference evidence="4 5" key="1">
    <citation type="submission" date="2011-10" db="EMBL/GenBank/DDBJ databases">
        <title>The Genome Sequence of Actinomyces graevenitzii C83.</title>
        <authorList>
            <consortium name="The Broad Institute Genome Sequencing Platform"/>
            <consortium name="The Broad Institute Genome Sequencing Center for Infectious Disease"/>
            <person name="Earl A."/>
            <person name="Ward D."/>
            <person name="Feldgarden M."/>
            <person name="Gevers D."/>
            <person name="Sibley C.D."/>
            <person name="Field T.R."/>
            <person name="Grinwis M."/>
            <person name="Eshaghurshan C.S."/>
            <person name="Surette M.G."/>
            <person name="Young S.K."/>
            <person name="Zeng Q."/>
            <person name="Gargeya S."/>
            <person name="Fitzgerald M."/>
            <person name="Haas B."/>
            <person name="Abouelleil A."/>
            <person name="Alvarado L."/>
            <person name="Arachchi H.M."/>
            <person name="Berlin A."/>
            <person name="Brown A."/>
            <person name="Chapman S.B."/>
            <person name="Chen Z."/>
            <person name="Dunbar C."/>
            <person name="Freedman E."/>
            <person name="Gearin G."/>
            <person name="Goldberg J."/>
            <person name="Griggs A."/>
            <person name="Gujja S."/>
            <person name="Heiman D."/>
            <person name="Howarth C."/>
            <person name="Larson L."/>
            <person name="Lui A."/>
            <person name="MacDonald P.J.P."/>
            <person name="Montmayeur A."/>
            <person name="Murphy C."/>
            <person name="Neiman D."/>
            <person name="Pearson M."/>
            <person name="Priest M."/>
            <person name="Roberts A."/>
            <person name="Saif S."/>
            <person name="Shea T."/>
            <person name="Shenoy N."/>
            <person name="Sisk P."/>
            <person name="Stolte C."/>
            <person name="Sykes S."/>
            <person name="Wortman J."/>
            <person name="Nusbaum C."/>
            <person name="Birren B."/>
        </authorList>
    </citation>
    <scope>NUCLEOTIDE SEQUENCE [LARGE SCALE GENOMIC DNA]</scope>
    <source>
        <strain evidence="4 5">C83</strain>
    </source>
</reference>
<protein>
    <recommendedName>
        <fullName evidence="3">Phage shock protein PspC N-terminal domain-containing protein</fullName>
    </recommendedName>
</protein>
<dbReference type="eggNOG" id="COG1983">
    <property type="taxonomic scope" value="Bacteria"/>
</dbReference>
<dbReference type="HOGENOM" id="CLU_421297_0_0_11"/>
<feature type="transmembrane region" description="Helical" evidence="2">
    <location>
        <begin position="356"/>
        <end position="374"/>
    </location>
</feature>
<evidence type="ECO:0000256" key="1">
    <source>
        <dbReference type="SAM" id="MobiDB-lite"/>
    </source>
</evidence>
<evidence type="ECO:0000259" key="3">
    <source>
        <dbReference type="Pfam" id="PF04024"/>
    </source>
</evidence>
<feature type="region of interest" description="Disordered" evidence="1">
    <location>
        <begin position="531"/>
        <end position="627"/>
    </location>
</feature>
<evidence type="ECO:0000313" key="4">
    <source>
        <dbReference type="EMBL" id="EHM87295.1"/>
    </source>
</evidence>
<dbReference type="PATRIC" id="fig|435830.3.peg.1608"/>
<feature type="region of interest" description="Disordered" evidence="1">
    <location>
        <begin position="1"/>
        <end position="86"/>
    </location>
</feature>
<keyword evidence="2" id="KW-0472">Membrane</keyword>
<feature type="transmembrane region" description="Helical" evidence="2">
    <location>
        <begin position="202"/>
        <end position="221"/>
    </location>
</feature>
<dbReference type="EMBL" id="ACRN01000015">
    <property type="protein sequence ID" value="EHM87295.1"/>
    <property type="molecule type" value="Genomic_DNA"/>
</dbReference>
<proteinExistence type="predicted"/>
<evidence type="ECO:0000313" key="5">
    <source>
        <dbReference type="Proteomes" id="UP000003822"/>
    </source>
</evidence>
<name>G9PHE6_9ACTO</name>
<feature type="compositionally biased region" description="Low complexity" evidence="1">
    <location>
        <begin position="16"/>
        <end position="49"/>
    </location>
</feature>
<dbReference type="Proteomes" id="UP000003822">
    <property type="component" value="Unassembled WGS sequence"/>
</dbReference>
<keyword evidence="2" id="KW-1133">Transmembrane helix</keyword>
<dbReference type="AlphaFoldDB" id="G9PHE6"/>
<feature type="compositionally biased region" description="Acidic residues" evidence="1">
    <location>
        <begin position="540"/>
        <end position="551"/>
    </location>
</feature>
<dbReference type="InterPro" id="IPR007168">
    <property type="entry name" value="Phageshock_PspC_N"/>
</dbReference>
<dbReference type="OrthoDB" id="7359894at2"/>
<evidence type="ECO:0000256" key="2">
    <source>
        <dbReference type="SAM" id="Phobius"/>
    </source>
</evidence>
<dbReference type="RefSeq" id="WP_005987479.1">
    <property type="nucleotide sequence ID" value="NZ_JH470339.1"/>
</dbReference>